<dbReference type="Gene3D" id="2.60.200.20">
    <property type="match status" value="1"/>
</dbReference>
<feature type="compositionally biased region" description="Basic residues" evidence="1">
    <location>
        <begin position="232"/>
        <end position="247"/>
    </location>
</feature>
<evidence type="ECO:0000313" key="3">
    <source>
        <dbReference type="EMBL" id="EJK74095.1"/>
    </source>
</evidence>
<dbReference type="AlphaFoldDB" id="K0T9A1"/>
<feature type="non-terminal residue" evidence="3">
    <location>
        <position position="1"/>
    </location>
</feature>
<name>K0T9A1_THAOC</name>
<evidence type="ECO:0000259" key="2">
    <source>
        <dbReference type="PROSITE" id="PS50006"/>
    </source>
</evidence>
<keyword evidence="4" id="KW-1185">Reference proteome</keyword>
<organism evidence="3 4">
    <name type="scientific">Thalassiosira oceanica</name>
    <name type="common">Marine diatom</name>
    <dbReference type="NCBI Taxonomy" id="159749"/>
    <lineage>
        <taxon>Eukaryota</taxon>
        <taxon>Sar</taxon>
        <taxon>Stramenopiles</taxon>
        <taxon>Ochrophyta</taxon>
        <taxon>Bacillariophyta</taxon>
        <taxon>Coscinodiscophyceae</taxon>
        <taxon>Thalassiosirophycidae</taxon>
        <taxon>Thalassiosirales</taxon>
        <taxon>Thalassiosiraceae</taxon>
        <taxon>Thalassiosira</taxon>
    </lineage>
</organism>
<dbReference type="Proteomes" id="UP000266841">
    <property type="component" value="Unassembled WGS sequence"/>
</dbReference>
<dbReference type="InterPro" id="IPR008984">
    <property type="entry name" value="SMAD_FHA_dom_sf"/>
</dbReference>
<accession>K0T9A1</accession>
<feature type="domain" description="FHA" evidence="2">
    <location>
        <begin position="13"/>
        <end position="86"/>
    </location>
</feature>
<gene>
    <name evidence="3" type="ORF">THAOC_04249</name>
</gene>
<protein>
    <recommendedName>
        <fullName evidence="2">FHA domain-containing protein</fullName>
    </recommendedName>
</protein>
<dbReference type="PROSITE" id="PS50006">
    <property type="entry name" value="FHA_DOMAIN"/>
    <property type="match status" value="1"/>
</dbReference>
<dbReference type="EMBL" id="AGNL01003957">
    <property type="protein sequence ID" value="EJK74095.1"/>
    <property type="molecule type" value="Genomic_DNA"/>
</dbReference>
<feature type="region of interest" description="Disordered" evidence="1">
    <location>
        <begin position="232"/>
        <end position="251"/>
    </location>
</feature>
<dbReference type="InterPro" id="IPR000253">
    <property type="entry name" value="FHA_dom"/>
</dbReference>
<evidence type="ECO:0000313" key="4">
    <source>
        <dbReference type="Proteomes" id="UP000266841"/>
    </source>
</evidence>
<reference evidence="3 4" key="1">
    <citation type="journal article" date="2012" name="Genome Biol.">
        <title>Genome and low-iron response of an oceanic diatom adapted to chronic iron limitation.</title>
        <authorList>
            <person name="Lommer M."/>
            <person name="Specht M."/>
            <person name="Roy A.S."/>
            <person name="Kraemer L."/>
            <person name="Andreson R."/>
            <person name="Gutowska M.A."/>
            <person name="Wolf J."/>
            <person name="Bergner S.V."/>
            <person name="Schilhabel M.B."/>
            <person name="Klostermeier U.C."/>
            <person name="Beiko R.G."/>
            <person name="Rosenstiel P."/>
            <person name="Hippler M."/>
            <person name="Laroche J."/>
        </authorList>
    </citation>
    <scope>NUCLEOTIDE SEQUENCE [LARGE SCALE GENOMIC DNA]</scope>
    <source>
        <strain evidence="3 4">CCMP1005</strain>
    </source>
</reference>
<dbReference type="SUPFAM" id="SSF49879">
    <property type="entry name" value="SMAD/FHA domain"/>
    <property type="match status" value="1"/>
</dbReference>
<evidence type="ECO:0000256" key="1">
    <source>
        <dbReference type="SAM" id="MobiDB-lite"/>
    </source>
</evidence>
<proteinExistence type="predicted"/>
<feature type="region of interest" description="Disordered" evidence="1">
    <location>
        <begin position="200"/>
        <end position="224"/>
    </location>
</feature>
<feature type="region of interest" description="Disordered" evidence="1">
    <location>
        <begin position="136"/>
        <end position="183"/>
    </location>
</feature>
<comment type="caution">
    <text evidence="3">The sequence shown here is derived from an EMBL/GenBank/DDBJ whole genome shotgun (WGS) entry which is preliminary data.</text>
</comment>
<dbReference type="Pfam" id="PF00498">
    <property type="entry name" value="FHA"/>
    <property type="match status" value="1"/>
</dbReference>
<sequence length="278" mass="32157">QCRLRPGDRFNEYTIGRSKEEADLTAKRLKNGRFGKDSEIFHSMSNQHCRIYCTLSSSGGDYDKAEMEVYVESMSSMGTLINGNTLLLKNERCRLRTGDIICLIRPIAQKYLGSPATQKMYVAQYSYRFVNHYEQNRGRELGDTRNTARPKRKRNVDQSGGDVSPRNPFAKRQRGKPGVLTASQRQANAIAFVNEIMTQEPPSMERHSSPAQNHPQMLPLPSYIKPRAPTRMRRTTPRKTKNNHKRNFCVPPRKRYDPCGWGRQRLIKKMNRTQKNYN</sequence>